<organism evidence="11">
    <name type="scientific">marine sediment metagenome</name>
    <dbReference type="NCBI Taxonomy" id="412755"/>
    <lineage>
        <taxon>unclassified sequences</taxon>
        <taxon>metagenomes</taxon>
        <taxon>ecological metagenomes</taxon>
    </lineage>
</organism>
<comment type="subcellular location">
    <subcellularLocation>
        <location evidence="1">Cell membrane</location>
        <topology evidence="1">Multi-pass membrane protein</topology>
    </subcellularLocation>
</comment>
<feature type="transmembrane region" description="Helical" evidence="9">
    <location>
        <begin position="240"/>
        <end position="258"/>
    </location>
</feature>
<dbReference type="Gene3D" id="1.10.3720.10">
    <property type="entry name" value="MetI-like"/>
    <property type="match status" value="1"/>
</dbReference>
<dbReference type="PANTHER" id="PTHR43386:SF24">
    <property type="entry name" value="OLIGOPEPTIDE TRANSPORT SYSTEM PERMEASE PROTEIN AMID"/>
    <property type="match status" value="1"/>
</dbReference>
<evidence type="ECO:0000256" key="5">
    <source>
        <dbReference type="ARBA" id="ARBA00022856"/>
    </source>
</evidence>
<keyword evidence="8 9" id="KW-0472">Membrane</keyword>
<name>X0UN41_9ZZZZ</name>
<dbReference type="GO" id="GO:0015031">
    <property type="term" value="P:protein transport"/>
    <property type="evidence" value="ECO:0007669"/>
    <property type="project" value="UniProtKB-KW"/>
</dbReference>
<dbReference type="PANTHER" id="PTHR43386">
    <property type="entry name" value="OLIGOPEPTIDE TRANSPORT SYSTEM PERMEASE PROTEIN APPC"/>
    <property type="match status" value="1"/>
</dbReference>
<evidence type="ECO:0000256" key="7">
    <source>
        <dbReference type="ARBA" id="ARBA00022989"/>
    </source>
</evidence>
<feature type="transmembrane region" description="Helical" evidence="9">
    <location>
        <begin position="83"/>
        <end position="103"/>
    </location>
</feature>
<dbReference type="PROSITE" id="PS50928">
    <property type="entry name" value="ABC_TM1"/>
    <property type="match status" value="1"/>
</dbReference>
<evidence type="ECO:0000256" key="6">
    <source>
        <dbReference type="ARBA" id="ARBA00022927"/>
    </source>
</evidence>
<gene>
    <name evidence="11" type="ORF">S01H1_45481</name>
</gene>
<comment type="caution">
    <text evidence="11">The sequence shown here is derived from an EMBL/GenBank/DDBJ whole genome shotgun (WGS) entry which is preliminary data.</text>
</comment>
<dbReference type="AlphaFoldDB" id="X0UN41"/>
<feature type="transmembrane region" description="Helical" evidence="9">
    <location>
        <begin position="181"/>
        <end position="201"/>
    </location>
</feature>
<dbReference type="GO" id="GO:0015833">
    <property type="term" value="P:peptide transport"/>
    <property type="evidence" value="ECO:0007669"/>
    <property type="project" value="UniProtKB-KW"/>
</dbReference>
<evidence type="ECO:0000256" key="9">
    <source>
        <dbReference type="SAM" id="Phobius"/>
    </source>
</evidence>
<dbReference type="InterPro" id="IPR035906">
    <property type="entry name" value="MetI-like_sf"/>
</dbReference>
<dbReference type="CDD" id="cd06261">
    <property type="entry name" value="TM_PBP2"/>
    <property type="match status" value="1"/>
</dbReference>
<evidence type="ECO:0000256" key="1">
    <source>
        <dbReference type="ARBA" id="ARBA00004651"/>
    </source>
</evidence>
<dbReference type="Pfam" id="PF00528">
    <property type="entry name" value="BPD_transp_1"/>
    <property type="match status" value="1"/>
</dbReference>
<dbReference type="EMBL" id="BARS01029066">
    <property type="protein sequence ID" value="GAG00717.1"/>
    <property type="molecule type" value="Genomic_DNA"/>
</dbReference>
<keyword evidence="2" id="KW-0813">Transport</keyword>
<dbReference type="GO" id="GO:0055085">
    <property type="term" value="P:transmembrane transport"/>
    <property type="evidence" value="ECO:0007669"/>
    <property type="project" value="InterPro"/>
</dbReference>
<feature type="domain" description="ABC transmembrane type-1" evidence="10">
    <location>
        <begin position="48"/>
        <end position="259"/>
    </location>
</feature>
<feature type="non-terminal residue" evidence="11">
    <location>
        <position position="1"/>
    </location>
</feature>
<evidence type="ECO:0000256" key="8">
    <source>
        <dbReference type="ARBA" id="ARBA00023136"/>
    </source>
</evidence>
<dbReference type="SUPFAM" id="SSF161098">
    <property type="entry name" value="MetI-like"/>
    <property type="match status" value="1"/>
</dbReference>
<keyword evidence="5" id="KW-0571">Peptide transport</keyword>
<proteinExistence type="predicted"/>
<feature type="transmembrane region" description="Helical" evidence="9">
    <location>
        <begin position="131"/>
        <end position="150"/>
    </location>
</feature>
<dbReference type="GO" id="GO:0005886">
    <property type="term" value="C:plasma membrane"/>
    <property type="evidence" value="ECO:0007669"/>
    <property type="project" value="UniProtKB-SubCell"/>
</dbReference>
<feature type="non-terminal residue" evidence="11">
    <location>
        <position position="264"/>
    </location>
</feature>
<keyword evidence="4 9" id="KW-0812">Transmembrane</keyword>
<protein>
    <recommendedName>
        <fullName evidence="10">ABC transmembrane type-1 domain-containing protein</fullName>
    </recommendedName>
</protein>
<keyword evidence="3" id="KW-1003">Cell membrane</keyword>
<evidence type="ECO:0000256" key="3">
    <source>
        <dbReference type="ARBA" id="ARBA00022475"/>
    </source>
</evidence>
<accession>X0UN41</accession>
<reference evidence="11" key="1">
    <citation type="journal article" date="2014" name="Front. Microbiol.">
        <title>High frequency of phylogenetically diverse reductive dehalogenase-homologous genes in deep subseafloor sedimentary metagenomes.</title>
        <authorList>
            <person name="Kawai M."/>
            <person name="Futagami T."/>
            <person name="Toyoda A."/>
            <person name="Takaki Y."/>
            <person name="Nishi S."/>
            <person name="Hori S."/>
            <person name="Arai W."/>
            <person name="Tsubouchi T."/>
            <person name="Morono Y."/>
            <person name="Uchiyama I."/>
            <person name="Ito T."/>
            <person name="Fujiyama A."/>
            <person name="Inagaki F."/>
            <person name="Takami H."/>
        </authorList>
    </citation>
    <scope>NUCLEOTIDE SEQUENCE</scope>
    <source>
        <strain evidence="11">Expedition CK06-06</strain>
    </source>
</reference>
<sequence>PWVSPYGYNEQDLDNTFAGPTLAHPLGTDRLGRDMLSRVIWASQTTVIISAAAIFTGGLVLGVGLGLLAGYVGGWLDNFIMRVADAFFALPDILLLLLITATVRPRVEGLFDKFESWPVAGGLVEAGAPDYFLVFGALALFGWVGIARLIRSQVLSLRESDYVLAARASGVSVGRILARHLLPNVSNIIIVSITFSLGAMAGMEIMLSWLGIGITYPHPSFGAMIAAGSDLSSLRAHPHLLLVPATVVALLLFAFNLLGDALND</sequence>
<keyword evidence="7 9" id="KW-1133">Transmembrane helix</keyword>
<dbReference type="InterPro" id="IPR050366">
    <property type="entry name" value="BP-dependent_transpt_permease"/>
</dbReference>
<dbReference type="InterPro" id="IPR000515">
    <property type="entry name" value="MetI-like"/>
</dbReference>
<feature type="transmembrane region" description="Helical" evidence="9">
    <location>
        <begin position="47"/>
        <end position="71"/>
    </location>
</feature>
<keyword evidence="6" id="KW-0653">Protein transport</keyword>
<evidence type="ECO:0000256" key="4">
    <source>
        <dbReference type="ARBA" id="ARBA00022692"/>
    </source>
</evidence>
<evidence type="ECO:0000256" key="2">
    <source>
        <dbReference type="ARBA" id="ARBA00022448"/>
    </source>
</evidence>
<evidence type="ECO:0000259" key="10">
    <source>
        <dbReference type="PROSITE" id="PS50928"/>
    </source>
</evidence>
<evidence type="ECO:0000313" key="11">
    <source>
        <dbReference type="EMBL" id="GAG00717.1"/>
    </source>
</evidence>